<evidence type="ECO:0000256" key="3">
    <source>
        <dbReference type="ARBA" id="ARBA00022989"/>
    </source>
</evidence>
<accession>A0A8E2ER91</accession>
<dbReference type="GO" id="GO:0016020">
    <property type="term" value="C:membrane"/>
    <property type="evidence" value="ECO:0007669"/>
    <property type="project" value="UniProtKB-SubCell"/>
</dbReference>
<comment type="similarity">
    <text evidence="5">Belongs to the SAT4 family.</text>
</comment>
<evidence type="ECO:0000256" key="5">
    <source>
        <dbReference type="ARBA" id="ARBA00038359"/>
    </source>
</evidence>
<feature type="transmembrane region" description="Helical" evidence="6">
    <location>
        <begin position="108"/>
        <end position="134"/>
    </location>
</feature>
<keyword evidence="2 6" id="KW-0812">Transmembrane</keyword>
<dbReference type="InterPro" id="IPR052337">
    <property type="entry name" value="SAT4-like"/>
</dbReference>
<keyword evidence="9" id="KW-1185">Reference proteome</keyword>
<protein>
    <recommendedName>
        <fullName evidence="7">Rhodopsin domain-containing protein</fullName>
    </recommendedName>
</protein>
<comment type="subcellular location">
    <subcellularLocation>
        <location evidence="1">Membrane</location>
        <topology evidence="1">Multi-pass membrane protein</topology>
    </subcellularLocation>
</comment>
<dbReference type="AlphaFoldDB" id="A0A8E2ER91"/>
<dbReference type="Pfam" id="PF20684">
    <property type="entry name" value="Fung_rhodopsin"/>
    <property type="match status" value="1"/>
</dbReference>
<name>A0A8E2ER91_9PEZI</name>
<evidence type="ECO:0000256" key="4">
    <source>
        <dbReference type="ARBA" id="ARBA00023136"/>
    </source>
</evidence>
<dbReference type="PANTHER" id="PTHR33048">
    <property type="entry name" value="PTH11-LIKE INTEGRAL MEMBRANE PROTEIN (AFU_ORTHOLOGUE AFUA_5G11245)"/>
    <property type="match status" value="1"/>
</dbReference>
<evidence type="ECO:0000259" key="7">
    <source>
        <dbReference type="Pfam" id="PF20684"/>
    </source>
</evidence>
<feature type="non-terminal residue" evidence="8">
    <location>
        <position position="1"/>
    </location>
</feature>
<feature type="transmembrane region" description="Helical" evidence="6">
    <location>
        <begin position="34"/>
        <end position="54"/>
    </location>
</feature>
<organism evidence="8 9">
    <name type="scientific">Glonium stellatum</name>
    <dbReference type="NCBI Taxonomy" id="574774"/>
    <lineage>
        <taxon>Eukaryota</taxon>
        <taxon>Fungi</taxon>
        <taxon>Dikarya</taxon>
        <taxon>Ascomycota</taxon>
        <taxon>Pezizomycotina</taxon>
        <taxon>Dothideomycetes</taxon>
        <taxon>Pleosporomycetidae</taxon>
        <taxon>Gloniales</taxon>
        <taxon>Gloniaceae</taxon>
        <taxon>Glonium</taxon>
    </lineage>
</organism>
<evidence type="ECO:0000313" key="9">
    <source>
        <dbReference type="Proteomes" id="UP000250140"/>
    </source>
</evidence>
<sequence>LAVERGKYGTHIWDLSVAHTTSDDFTISSFLTNWVAILIWPFVKSSFFIMYLQLFKPYEWLRWATYIGLFITWGFYISVITATLYFTTPRPGQTWQESFRTPLYDKSFNMTIPIATGNLALDLYIFIIPIIPVLSFHLPFRKNSGVLVVFTTGLIACVASTLSMFVQTKLNKHEGDYTYFTLPVLLLSVAEMCVGISASCMPPCAPLFR</sequence>
<evidence type="ECO:0000313" key="8">
    <source>
        <dbReference type="EMBL" id="OCL03165.1"/>
    </source>
</evidence>
<dbReference type="Proteomes" id="UP000250140">
    <property type="component" value="Unassembled WGS sequence"/>
</dbReference>
<feature type="transmembrane region" description="Helical" evidence="6">
    <location>
        <begin position="146"/>
        <end position="165"/>
    </location>
</feature>
<proteinExistence type="inferred from homology"/>
<keyword evidence="3 6" id="KW-1133">Transmembrane helix</keyword>
<keyword evidence="4 6" id="KW-0472">Membrane</keyword>
<dbReference type="PANTHER" id="PTHR33048:SF158">
    <property type="entry name" value="MEMBRANE PROTEIN PTH11-LIKE, PUTATIVE-RELATED"/>
    <property type="match status" value="1"/>
</dbReference>
<dbReference type="OrthoDB" id="444631at2759"/>
<feature type="transmembrane region" description="Helical" evidence="6">
    <location>
        <begin position="66"/>
        <end position="88"/>
    </location>
</feature>
<evidence type="ECO:0000256" key="1">
    <source>
        <dbReference type="ARBA" id="ARBA00004141"/>
    </source>
</evidence>
<gene>
    <name evidence="8" type="ORF">AOQ84DRAFT_254929</name>
</gene>
<dbReference type="EMBL" id="KV750795">
    <property type="protein sequence ID" value="OCL03165.1"/>
    <property type="molecule type" value="Genomic_DNA"/>
</dbReference>
<evidence type="ECO:0000256" key="6">
    <source>
        <dbReference type="SAM" id="Phobius"/>
    </source>
</evidence>
<feature type="transmembrane region" description="Helical" evidence="6">
    <location>
        <begin position="177"/>
        <end position="201"/>
    </location>
</feature>
<reference evidence="8 9" key="1">
    <citation type="journal article" date="2016" name="Nat. Commun.">
        <title>Ectomycorrhizal ecology is imprinted in the genome of the dominant symbiotic fungus Cenococcum geophilum.</title>
        <authorList>
            <consortium name="DOE Joint Genome Institute"/>
            <person name="Peter M."/>
            <person name="Kohler A."/>
            <person name="Ohm R.A."/>
            <person name="Kuo A."/>
            <person name="Krutzmann J."/>
            <person name="Morin E."/>
            <person name="Arend M."/>
            <person name="Barry K.W."/>
            <person name="Binder M."/>
            <person name="Choi C."/>
            <person name="Clum A."/>
            <person name="Copeland A."/>
            <person name="Grisel N."/>
            <person name="Haridas S."/>
            <person name="Kipfer T."/>
            <person name="LaButti K."/>
            <person name="Lindquist E."/>
            <person name="Lipzen A."/>
            <person name="Maire R."/>
            <person name="Meier B."/>
            <person name="Mihaltcheva S."/>
            <person name="Molinier V."/>
            <person name="Murat C."/>
            <person name="Poggeler S."/>
            <person name="Quandt C.A."/>
            <person name="Sperisen C."/>
            <person name="Tritt A."/>
            <person name="Tisserant E."/>
            <person name="Crous P.W."/>
            <person name="Henrissat B."/>
            <person name="Nehls U."/>
            <person name="Egli S."/>
            <person name="Spatafora J.W."/>
            <person name="Grigoriev I.V."/>
            <person name="Martin F.M."/>
        </authorList>
    </citation>
    <scope>NUCLEOTIDE SEQUENCE [LARGE SCALE GENOMIC DNA]</scope>
    <source>
        <strain evidence="8 9">CBS 207.34</strain>
    </source>
</reference>
<dbReference type="InterPro" id="IPR049326">
    <property type="entry name" value="Rhodopsin_dom_fungi"/>
</dbReference>
<evidence type="ECO:0000256" key="2">
    <source>
        <dbReference type="ARBA" id="ARBA00022692"/>
    </source>
</evidence>
<feature type="non-terminal residue" evidence="8">
    <location>
        <position position="209"/>
    </location>
</feature>
<feature type="domain" description="Rhodopsin" evidence="7">
    <location>
        <begin position="7"/>
        <end position="209"/>
    </location>
</feature>